<proteinExistence type="predicted"/>
<evidence type="ECO:0000256" key="1">
    <source>
        <dbReference type="SAM" id="MobiDB-lite"/>
    </source>
</evidence>
<reference evidence="4" key="1">
    <citation type="submission" date="2017-06" db="EMBL/GenBank/DDBJ databases">
        <authorList>
            <person name="Varghese N."/>
            <person name="Submissions S."/>
        </authorList>
    </citation>
    <scope>NUCLEOTIDE SEQUENCE [LARGE SCALE GENOMIC DNA]</scope>
    <source>
        <strain evidence="4">ANC 5114</strain>
    </source>
</reference>
<dbReference type="EMBL" id="FZLN01000001">
    <property type="protein sequence ID" value="SNQ28127.1"/>
    <property type="molecule type" value="Genomic_DNA"/>
</dbReference>
<accession>A0A217ECV3</accession>
<dbReference type="AlphaFoldDB" id="A0A217ECV3"/>
<feature type="region of interest" description="Disordered" evidence="1">
    <location>
        <begin position="26"/>
        <end position="74"/>
    </location>
</feature>
<dbReference type="RefSeq" id="WP_088822142.1">
    <property type="nucleotide sequence ID" value="NZ_FZLN01000001.1"/>
</dbReference>
<feature type="chain" id="PRO_5012984939" description="Acid shock protein" evidence="2">
    <location>
        <begin position="24"/>
        <end position="74"/>
    </location>
</feature>
<gene>
    <name evidence="3" type="ORF">SAMN05444584_0035</name>
</gene>
<evidence type="ECO:0000256" key="2">
    <source>
        <dbReference type="SAM" id="SignalP"/>
    </source>
</evidence>
<feature type="signal peptide" evidence="2">
    <location>
        <begin position="1"/>
        <end position="23"/>
    </location>
</feature>
<dbReference type="Proteomes" id="UP000243463">
    <property type="component" value="Unassembled WGS sequence"/>
</dbReference>
<name>A0A217ECV3_9GAMM</name>
<sequence>MKKTLAVISLALASSAMALPTFAATHEEPKSTVNPHKHEADKKAEAKSQEATKEAHAHEHAHKHAADAEKKATP</sequence>
<keyword evidence="2" id="KW-0732">Signal</keyword>
<evidence type="ECO:0000313" key="4">
    <source>
        <dbReference type="Proteomes" id="UP000243463"/>
    </source>
</evidence>
<keyword evidence="4" id="KW-1185">Reference proteome</keyword>
<protein>
    <recommendedName>
        <fullName evidence="5">Acid shock protein</fullName>
    </recommendedName>
</protein>
<evidence type="ECO:0008006" key="5">
    <source>
        <dbReference type="Google" id="ProtNLM"/>
    </source>
</evidence>
<evidence type="ECO:0000313" key="3">
    <source>
        <dbReference type="EMBL" id="SNQ28127.1"/>
    </source>
</evidence>
<organism evidence="3 4">
    <name type="scientific">Acinetobacter apis</name>
    <dbReference type="NCBI Taxonomy" id="1229165"/>
    <lineage>
        <taxon>Bacteria</taxon>
        <taxon>Pseudomonadati</taxon>
        <taxon>Pseudomonadota</taxon>
        <taxon>Gammaproteobacteria</taxon>
        <taxon>Moraxellales</taxon>
        <taxon>Moraxellaceae</taxon>
        <taxon>Acinetobacter</taxon>
    </lineage>
</organism>